<accession>A0AAE1LG29</accession>
<protein>
    <submittedName>
        <fullName evidence="1">Glutathione synthetase large chain</fullName>
    </submittedName>
</protein>
<organism evidence="1 2">
    <name type="scientific">Frankliniella fusca</name>
    <dbReference type="NCBI Taxonomy" id="407009"/>
    <lineage>
        <taxon>Eukaryota</taxon>
        <taxon>Metazoa</taxon>
        <taxon>Ecdysozoa</taxon>
        <taxon>Arthropoda</taxon>
        <taxon>Hexapoda</taxon>
        <taxon>Insecta</taxon>
        <taxon>Pterygota</taxon>
        <taxon>Neoptera</taxon>
        <taxon>Paraneoptera</taxon>
        <taxon>Thysanoptera</taxon>
        <taxon>Terebrantia</taxon>
        <taxon>Thripoidea</taxon>
        <taxon>Thripidae</taxon>
        <taxon>Frankliniella</taxon>
    </lineage>
</organism>
<dbReference type="Proteomes" id="UP001219518">
    <property type="component" value="Unassembled WGS sequence"/>
</dbReference>
<gene>
    <name evidence="1" type="ORF">KUF71_000980</name>
</gene>
<name>A0AAE1LG29_9NEOP</name>
<dbReference type="AlphaFoldDB" id="A0AAE1LG29"/>
<dbReference type="EMBL" id="JAHWGI010000935">
    <property type="protein sequence ID" value="KAK3918408.1"/>
    <property type="molecule type" value="Genomic_DNA"/>
</dbReference>
<evidence type="ECO:0000313" key="2">
    <source>
        <dbReference type="Proteomes" id="UP001219518"/>
    </source>
</evidence>
<reference evidence="1" key="1">
    <citation type="submission" date="2021-07" db="EMBL/GenBank/DDBJ databases">
        <authorList>
            <person name="Catto M.A."/>
            <person name="Jacobson A."/>
            <person name="Kennedy G."/>
            <person name="Labadie P."/>
            <person name="Hunt B.G."/>
            <person name="Srinivasan R."/>
        </authorList>
    </citation>
    <scope>NUCLEOTIDE SEQUENCE</scope>
    <source>
        <strain evidence="1">PL_HMW_Pooled</strain>
        <tissue evidence="1">Head</tissue>
    </source>
</reference>
<sequence length="112" mass="12865">MFKGREEGTLNQSERQKFCNDIIWAELGEEPEGRILESCFNFLASCTVDLFPSEIEATYYAPSVPKTKESDAIQKRGILYDKYLNNLKFLRLHGMRGSVRSKQPTDEDPDDP</sequence>
<keyword evidence="2" id="KW-1185">Reference proteome</keyword>
<reference evidence="1" key="2">
    <citation type="journal article" date="2023" name="BMC Genomics">
        <title>Pest status, molecular evolution, and epigenetic factors derived from the genome assembly of Frankliniella fusca, a thysanopteran phytovirus vector.</title>
        <authorList>
            <person name="Catto M.A."/>
            <person name="Labadie P.E."/>
            <person name="Jacobson A.L."/>
            <person name="Kennedy G.G."/>
            <person name="Srinivasan R."/>
            <person name="Hunt B.G."/>
        </authorList>
    </citation>
    <scope>NUCLEOTIDE SEQUENCE</scope>
    <source>
        <strain evidence="1">PL_HMW_Pooled</strain>
    </source>
</reference>
<comment type="caution">
    <text evidence="1">The sequence shown here is derived from an EMBL/GenBank/DDBJ whole genome shotgun (WGS) entry which is preliminary data.</text>
</comment>
<evidence type="ECO:0000313" key="1">
    <source>
        <dbReference type="EMBL" id="KAK3918408.1"/>
    </source>
</evidence>
<proteinExistence type="predicted"/>